<gene>
    <name evidence="1" type="ORF">HPB51_021060</name>
</gene>
<reference evidence="1" key="1">
    <citation type="journal article" date="2020" name="Cell">
        <title>Large-Scale Comparative Analyses of Tick Genomes Elucidate Their Genetic Diversity and Vector Capacities.</title>
        <authorList>
            <consortium name="Tick Genome and Microbiome Consortium (TIGMIC)"/>
            <person name="Jia N."/>
            <person name="Wang J."/>
            <person name="Shi W."/>
            <person name="Du L."/>
            <person name="Sun Y."/>
            <person name="Zhan W."/>
            <person name="Jiang J.F."/>
            <person name="Wang Q."/>
            <person name="Zhang B."/>
            <person name="Ji P."/>
            <person name="Bell-Sakyi L."/>
            <person name="Cui X.M."/>
            <person name="Yuan T.T."/>
            <person name="Jiang B.G."/>
            <person name="Yang W.F."/>
            <person name="Lam T.T."/>
            <person name="Chang Q.C."/>
            <person name="Ding S.J."/>
            <person name="Wang X.J."/>
            <person name="Zhu J.G."/>
            <person name="Ruan X.D."/>
            <person name="Zhao L."/>
            <person name="Wei J.T."/>
            <person name="Ye R.Z."/>
            <person name="Que T.C."/>
            <person name="Du C.H."/>
            <person name="Zhou Y.H."/>
            <person name="Cheng J.X."/>
            <person name="Dai P.F."/>
            <person name="Guo W.B."/>
            <person name="Han X.H."/>
            <person name="Huang E.J."/>
            <person name="Li L.F."/>
            <person name="Wei W."/>
            <person name="Gao Y.C."/>
            <person name="Liu J.Z."/>
            <person name="Shao H.Z."/>
            <person name="Wang X."/>
            <person name="Wang C.C."/>
            <person name="Yang T.C."/>
            <person name="Huo Q.B."/>
            <person name="Li W."/>
            <person name="Chen H.Y."/>
            <person name="Chen S.E."/>
            <person name="Zhou L.G."/>
            <person name="Ni X.B."/>
            <person name="Tian J.H."/>
            <person name="Sheng Y."/>
            <person name="Liu T."/>
            <person name="Pan Y.S."/>
            <person name="Xia L.Y."/>
            <person name="Li J."/>
            <person name="Zhao F."/>
            <person name="Cao W.C."/>
        </authorList>
    </citation>
    <scope>NUCLEOTIDE SEQUENCE</scope>
    <source>
        <strain evidence="1">Rmic-2018</strain>
    </source>
</reference>
<name>A0A9J6EC30_RHIMP</name>
<keyword evidence="2" id="KW-1185">Reference proteome</keyword>
<accession>A0A9J6EC30</accession>
<comment type="caution">
    <text evidence="1">The sequence shown here is derived from an EMBL/GenBank/DDBJ whole genome shotgun (WGS) entry which is preliminary data.</text>
</comment>
<dbReference type="Proteomes" id="UP000821866">
    <property type="component" value="Chromosome 3"/>
</dbReference>
<dbReference type="EMBL" id="JABSTU010000005">
    <property type="protein sequence ID" value="KAH8031871.1"/>
    <property type="molecule type" value="Genomic_DNA"/>
</dbReference>
<reference evidence="1" key="2">
    <citation type="submission" date="2021-09" db="EMBL/GenBank/DDBJ databases">
        <authorList>
            <person name="Jia N."/>
            <person name="Wang J."/>
            <person name="Shi W."/>
            <person name="Du L."/>
            <person name="Sun Y."/>
            <person name="Zhan W."/>
            <person name="Jiang J."/>
            <person name="Wang Q."/>
            <person name="Zhang B."/>
            <person name="Ji P."/>
            <person name="Sakyi L.B."/>
            <person name="Cui X."/>
            <person name="Yuan T."/>
            <person name="Jiang B."/>
            <person name="Yang W."/>
            <person name="Lam T.T.-Y."/>
            <person name="Chang Q."/>
            <person name="Ding S."/>
            <person name="Wang X."/>
            <person name="Zhu J."/>
            <person name="Ruan X."/>
            <person name="Zhao L."/>
            <person name="Wei J."/>
            <person name="Que T."/>
            <person name="Du C."/>
            <person name="Cheng J."/>
            <person name="Dai P."/>
            <person name="Han X."/>
            <person name="Huang E."/>
            <person name="Gao Y."/>
            <person name="Liu J."/>
            <person name="Shao H."/>
            <person name="Ye R."/>
            <person name="Li L."/>
            <person name="Wei W."/>
            <person name="Wang X."/>
            <person name="Wang C."/>
            <person name="Huo Q."/>
            <person name="Li W."/>
            <person name="Guo W."/>
            <person name="Chen H."/>
            <person name="Chen S."/>
            <person name="Zhou L."/>
            <person name="Zhou L."/>
            <person name="Ni X."/>
            <person name="Tian J."/>
            <person name="Zhou Y."/>
            <person name="Sheng Y."/>
            <person name="Liu T."/>
            <person name="Pan Y."/>
            <person name="Xia L."/>
            <person name="Li J."/>
            <person name="Zhao F."/>
            <person name="Cao W."/>
        </authorList>
    </citation>
    <scope>NUCLEOTIDE SEQUENCE</scope>
    <source>
        <strain evidence="1">Rmic-2018</strain>
        <tissue evidence="1">Larvae</tissue>
    </source>
</reference>
<evidence type="ECO:0000313" key="1">
    <source>
        <dbReference type="EMBL" id="KAH8031871.1"/>
    </source>
</evidence>
<proteinExistence type="predicted"/>
<sequence>MAACSCFRKCCFRQQTASEDTESSEDYPKACASDMDDDIDEEFLSTGTNVPSAEFISIDDNIPTCEPQSVAGIVVEVVWGTAVEDVGDEAPEDSGENESVR</sequence>
<dbReference type="AlphaFoldDB" id="A0A9J6EC30"/>
<protein>
    <submittedName>
        <fullName evidence="1">Uncharacterized protein</fullName>
    </submittedName>
</protein>
<evidence type="ECO:0000313" key="2">
    <source>
        <dbReference type="Proteomes" id="UP000821866"/>
    </source>
</evidence>
<organism evidence="1 2">
    <name type="scientific">Rhipicephalus microplus</name>
    <name type="common">Cattle tick</name>
    <name type="synonym">Boophilus microplus</name>
    <dbReference type="NCBI Taxonomy" id="6941"/>
    <lineage>
        <taxon>Eukaryota</taxon>
        <taxon>Metazoa</taxon>
        <taxon>Ecdysozoa</taxon>
        <taxon>Arthropoda</taxon>
        <taxon>Chelicerata</taxon>
        <taxon>Arachnida</taxon>
        <taxon>Acari</taxon>
        <taxon>Parasitiformes</taxon>
        <taxon>Ixodida</taxon>
        <taxon>Ixodoidea</taxon>
        <taxon>Ixodidae</taxon>
        <taxon>Rhipicephalinae</taxon>
        <taxon>Rhipicephalus</taxon>
        <taxon>Boophilus</taxon>
    </lineage>
</organism>